<reference evidence="1 2" key="1">
    <citation type="submission" date="2020-08" db="EMBL/GenBank/DDBJ databases">
        <title>Genomic Encyclopedia of Type Strains, Phase IV (KMG-IV): sequencing the most valuable type-strain genomes for metagenomic binning, comparative biology and taxonomic classification.</title>
        <authorList>
            <person name="Goeker M."/>
        </authorList>
    </citation>
    <scope>NUCLEOTIDE SEQUENCE [LARGE SCALE GENOMIC DNA]</scope>
    <source>
        <strain evidence="1 2">DSM 45615</strain>
    </source>
</reference>
<evidence type="ECO:0000313" key="1">
    <source>
        <dbReference type="EMBL" id="MBB5133416.1"/>
    </source>
</evidence>
<dbReference type="EMBL" id="JACHGN010000006">
    <property type="protein sequence ID" value="MBB5133416.1"/>
    <property type="molecule type" value="Genomic_DNA"/>
</dbReference>
<name>A0A840P4I6_9ACTN</name>
<dbReference type="AlphaFoldDB" id="A0A840P4I6"/>
<comment type="caution">
    <text evidence="1">The sequence shown here is derived from an EMBL/GenBank/DDBJ whole genome shotgun (WGS) entry which is preliminary data.</text>
</comment>
<organism evidence="1 2">
    <name type="scientific">Thermocatellispora tengchongensis</name>
    <dbReference type="NCBI Taxonomy" id="1073253"/>
    <lineage>
        <taxon>Bacteria</taxon>
        <taxon>Bacillati</taxon>
        <taxon>Actinomycetota</taxon>
        <taxon>Actinomycetes</taxon>
        <taxon>Streptosporangiales</taxon>
        <taxon>Streptosporangiaceae</taxon>
        <taxon>Thermocatellispora</taxon>
    </lineage>
</organism>
<keyword evidence="2" id="KW-1185">Reference proteome</keyword>
<gene>
    <name evidence="1" type="ORF">HNP84_003142</name>
</gene>
<sequence>MSETTAERPSAYRTMAYSHAALARLNLSAQAAGIADAARDMVPTTADRHGAEGELVRDAASLVEAAGLLLEQAVVCERIKGTGWDRIADALGHAGGQAARERFERAERDFRLRALDAWLRPERAGEVLATPDDLARVVARLTAWTLERLGDAYGDEPVSGGLAPMGLAERAELAATAHDLVSRVSDPAQRADLETALQRRLAELREEGGTVRQGPD</sequence>
<evidence type="ECO:0000313" key="2">
    <source>
        <dbReference type="Proteomes" id="UP000578449"/>
    </source>
</evidence>
<accession>A0A840P4I6</accession>
<proteinExistence type="predicted"/>
<dbReference type="Proteomes" id="UP000578449">
    <property type="component" value="Unassembled WGS sequence"/>
</dbReference>
<dbReference type="RefSeq" id="WP_185050387.1">
    <property type="nucleotide sequence ID" value="NZ_BAABIX010000001.1"/>
</dbReference>
<protein>
    <submittedName>
        <fullName evidence="1">Uncharacterized protein</fullName>
    </submittedName>
</protein>